<dbReference type="SUPFAM" id="SSF47413">
    <property type="entry name" value="lambda repressor-like DNA-binding domains"/>
    <property type="match status" value="1"/>
</dbReference>
<dbReference type="Pfam" id="PF01381">
    <property type="entry name" value="HTH_3"/>
    <property type="match status" value="1"/>
</dbReference>
<gene>
    <name evidence="2" type="ORF">NX722_00055</name>
    <name evidence="3" type="ORF">NX722_28310</name>
</gene>
<comment type="caution">
    <text evidence="2">The sequence shown here is derived from an EMBL/GenBank/DDBJ whole genome shotgun (WGS) entry which is preliminary data.</text>
</comment>
<dbReference type="RefSeq" id="WP_262566156.1">
    <property type="nucleotide sequence ID" value="NZ_CP103299.1"/>
</dbReference>
<organism evidence="2 4">
    <name type="scientific">Endozoicomonas gorgoniicola</name>
    <dbReference type="NCBI Taxonomy" id="1234144"/>
    <lineage>
        <taxon>Bacteria</taxon>
        <taxon>Pseudomonadati</taxon>
        <taxon>Pseudomonadota</taxon>
        <taxon>Gammaproteobacteria</taxon>
        <taxon>Oceanospirillales</taxon>
        <taxon>Endozoicomonadaceae</taxon>
        <taxon>Endozoicomonas</taxon>
    </lineage>
</organism>
<dbReference type="CDD" id="cd00093">
    <property type="entry name" value="HTH_XRE"/>
    <property type="match status" value="1"/>
</dbReference>
<evidence type="ECO:0000313" key="3">
    <source>
        <dbReference type="EMBL" id="MCW7556470.1"/>
    </source>
</evidence>
<evidence type="ECO:0000313" key="4">
    <source>
        <dbReference type="Proteomes" id="UP001209854"/>
    </source>
</evidence>
<dbReference type="InterPro" id="IPR001387">
    <property type="entry name" value="Cro/C1-type_HTH"/>
</dbReference>
<dbReference type="PROSITE" id="PS50943">
    <property type="entry name" value="HTH_CROC1"/>
    <property type="match status" value="1"/>
</dbReference>
<dbReference type="Gene3D" id="1.10.260.40">
    <property type="entry name" value="lambda repressor-like DNA-binding domains"/>
    <property type="match status" value="1"/>
</dbReference>
<dbReference type="EMBL" id="JAPFCC010000001">
    <property type="protein sequence ID" value="MCW7551078.1"/>
    <property type="molecule type" value="Genomic_DNA"/>
</dbReference>
<feature type="domain" description="HTH cro/C1-type" evidence="1">
    <location>
        <begin position="58"/>
        <end position="93"/>
    </location>
</feature>
<keyword evidence="4" id="KW-1185">Reference proteome</keyword>
<evidence type="ECO:0000259" key="1">
    <source>
        <dbReference type="PROSITE" id="PS50943"/>
    </source>
</evidence>
<evidence type="ECO:0000313" key="2">
    <source>
        <dbReference type="EMBL" id="MCW7551078.1"/>
    </source>
</evidence>
<proteinExistence type="predicted"/>
<reference evidence="2 4" key="1">
    <citation type="submission" date="2022-10" db="EMBL/GenBank/DDBJ databases">
        <title>High-quality genome sequences of two octocoral-associated bacteria, Endozoicomonas euniceicola EF212 and Endozoicomonas gorgoniicola PS125.</title>
        <authorList>
            <person name="Chiou Y.-J."/>
            <person name="Chen Y.-H."/>
        </authorList>
    </citation>
    <scope>NUCLEOTIDE SEQUENCE [LARGE SCALE GENOMIC DNA]</scope>
    <source>
        <strain evidence="2 4">PS125</strain>
    </source>
</reference>
<sequence>MNYHYTECGLSYIYLEDGYEVENIDGDTYVGIEDVDGLHRVIAKNVTEKKSTLEGQEIRFLRVEMGMSQKHLAEILGVDTQTVARWEKDQTVIPRTSDAVLRTLYLESVDTSSNVSFFLRLLAENEETAAIEQLILKAENHHWSVAI</sequence>
<accession>A0ABT3MNW8</accession>
<dbReference type="EMBL" id="JAPFCC010000002">
    <property type="protein sequence ID" value="MCW7556470.1"/>
    <property type="molecule type" value="Genomic_DNA"/>
</dbReference>
<dbReference type="InterPro" id="IPR010982">
    <property type="entry name" value="Lambda_DNA-bd_dom_sf"/>
</dbReference>
<name>A0ABT3MNW8_9GAMM</name>
<dbReference type="SMART" id="SM00530">
    <property type="entry name" value="HTH_XRE"/>
    <property type="match status" value="1"/>
</dbReference>
<dbReference type="Proteomes" id="UP001209854">
    <property type="component" value="Unassembled WGS sequence"/>
</dbReference>
<protein>
    <submittedName>
        <fullName evidence="2">Helix-turn-helix domain-containing protein</fullName>
    </submittedName>
</protein>